<dbReference type="Proteomes" id="UP001162030">
    <property type="component" value="Chromosome"/>
</dbReference>
<gene>
    <name evidence="1" type="ORF">MSZNOR_2673</name>
</gene>
<protein>
    <recommendedName>
        <fullName evidence="3">Transposase</fullName>
    </recommendedName>
</protein>
<evidence type="ECO:0000313" key="1">
    <source>
        <dbReference type="EMBL" id="CAI8859972.1"/>
    </source>
</evidence>
<sequence length="45" mass="5330">MSKCQSIIGHNLRHWEARPQRALQPESRVEPDKRLAQPVFENYVN</sequence>
<accession>A0ABM9I3I1</accession>
<evidence type="ECO:0000313" key="2">
    <source>
        <dbReference type="Proteomes" id="UP001162030"/>
    </source>
</evidence>
<evidence type="ECO:0008006" key="3">
    <source>
        <dbReference type="Google" id="ProtNLM"/>
    </source>
</evidence>
<reference evidence="1 2" key="1">
    <citation type="submission" date="2023-03" db="EMBL/GenBank/DDBJ databases">
        <authorList>
            <person name="Pearce D."/>
        </authorList>
    </citation>
    <scope>NUCLEOTIDE SEQUENCE [LARGE SCALE GENOMIC DNA]</scope>
    <source>
        <strain evidence="1">Msz</strain>
    </source>
</reference>
<organism evidence="1 2">
    <name type="scientific">Methylocaldum szegediense</name>
    <dbReference type="NCBI Taxonomy" id="73780"/>
    <lineage>
        <taxon>Bacteria</taxon>
        <taxon>Pseudomonadati</taxon>
        <taxon>Pseudomonadota</taxon>
        <taxon>Gammaproteobacteria</taxon>
        <taxon>Methylococcales</taxon>
        <taxon>Methylococcaceae</taxon>
        <taxon>Methylocaldum</taxon>
    </lineage>
</organism>
<dbReference type="EMBL" id="OX458333">
    <property type="protein sequence ID" value="CAI8859972.1"/>
    <property type="molecule type" value="Genomic_DNA"/>
</dbReference>
<name>A0ABM9I3I1_9GAMM</name>
<proteinExistence type="predicted"/>
<keyword evidence="2" id="KW-1185">Reference proteome</keyword>